<keyword evidence="3" id="KW-1185">Reference proteome</keyword>
<proteinExistence type="predicted"/>
<protein>
    <submittedName>
        <fullName evidence="2">Methyltransferase</fullName>
    </submittedName>
</protein>
<dbReference type="Pfam" id="PF01728">
    <property type="entry name" value="FtsJ"/>
    <property type="match status" value="1"/>
</dbReference>
<dbReference type="GO" id="GO:0032259">
    <property type="term" value="P:methylation"/>
    <property type="evidence" value="ECO:0007669"/>
    <property type="project" value="UniProtKB-KW"/>
</dbReference>
<sequence>MNNTTLYLAPRGFEHELEKELSNIVAHKGRLFIAKGGVQKTVWAQNIWLNPVEIPISSIGDGAKQLKAMQRNWWLHSVDNHRRAKLIQAKLPHVSAKRIEYGAPKPTAPLGSWTLWEPDTIIAASRCTSPYPDGELNFVEDKETSPTRAYLKLWELFTLLERSPKKGELCLDLGSCPGGWTWVIANTGAHVFSVDKAEITPRIGAMPNVNFCTGSAFGLDPRHAGKIDWLFSDVICYPERLYTLVERWLEHGECRNFACTIKFQGETDYATLEKFKQIPNSKIIHLSCNKHEVTWVKLEEWEK</sequence>
<evidence type="ECO:0000313" key="2">
    <source>
        <dbReference type="EMBL" id="OBQ55158.1"/>
    </source>
</evidence>
<dbReference type="GO" id="GO:0008168">
    <property type="term" value="F:methyltransferase activity"/>
    <property type="evidence" value="ECO:0007669"/>
    <property type="project" value="UniProtKB-KW"/>
</dbReference>
<evidence type="ECO:0000259" key="1">
    <source>
        <dbReference type="Pfam" id="PF01728"/>
    </source>
</evidence>
<accession>A0A1B7XI20</accession>
<dbReference type="Proteomes" id="UP000091979">
    <property type="component" value="Unassembled WGS sequence"/>
</dbReference>
<dbReference type="RefSeq" id="WP_066852876.1">
    <property type="nucleotide sequence ID" value="NZ_JXMS01000005.1"/>
</dbReference>
<dbReference type="InterPro" id="IPR002877">
    <property type="entry name" value="RNA_MeTrfase_FtsJ_dom"/>
</dbReference>
<dbReference type="PATRIC" id="fig|1560234.3.peg.2757"/>
<dbReference type="STRING" id="1560234.SP90_04050"/>
<reference evidence="2 3" key="1">
    <citation type="submission" date="2015-01" db="EMBL/GenBank/DDBJ databases">
        <title>Desulfovibrio sp. JC271 draft genome sequence.</title>
        <authorList>
            <person name="Shivani Y."/>
            <person name="Subhash Y."/>
            <person name="Sasikala C."/>
            <person name="Ramana C.V."/>
        </authorList>
    </citation>
    <scope>NUCLEOTIDE SEQUENCE [LARGE SCALE GENOMIC DNA]</scope>
    <source>
        <strain evidence="2 3">JC271</strain>
    </source>
</reference>
<dbReference type="Gene3D" id="3.40.50.150">
    <property type="entry name" value="Vaccinia Virus protein VP39"/>
    <property type="match status" value="1"/>
</dbReference>
<dbReference type="EMBL" id="JXMS01000005">
    <property type="protein sequence ID" value="OBQ55158.1"/>
    <property type="molecule type" value="Genomic_DNA"/>
</dbReference>
<dbReference type="SUPFAM" id="SSF53335">
    <property type="entry name" value="S-adenosyl-L-methionine-dependent methyltransferases"/>
    <property type="match status" value="1"/>
</dbReference>
<dbReference type="InterPro" id="IPR029063">
    <property type="entry name" value="SAM-dependent_MTases_sf"/>
</dbReference>
<dbReference type="OrthoDB" id="154490at2"/>
<dbReference type="PANTHER" id="PTHR37524">
    <property type="entry name" value="RIBOSOMAL RNA LARGE SUBUNIT METHYLTRANSFERASE M"/>
    <property type="match status" value="1"/>
</dbReference>
<keyword evidence="2" id="KW-0808">Transferase</keyword>
<keyword evidence="2" id="KW-0489">Methyltransferase</keyword>
<evidence type="ECO:0000313" key="3">
    <source>
        <dbReference type="Proteomes" id="UP000091979"/>
    </source>
</evidence>
<name>A0A1B7XI20_9BACT</name>
<dbReference type="PANTHER" id="PTHR37524:SF2">
    <property type="entry name" value="RIBOSOMAL RNA METHYLTRANSFERASE FTSJ DOMAIN-CONTAINING PROTEIN"/>
    <property type="match status" value="1"/>
</dbReference>
<organism evidence="2 3">
    <name type="scientific">Halodesulfovibrio spirochaetisodalis</name>
    <dbReference type="NCBI Taxonomy" id="1560234"/>
    <lineage>
        <taxon>Bacteria</taxon>
        <taxon>Pseudomonadati</taxon>
        <taxon>Thermodesulfobacteriota</taxon>
        <taxon>Desulfovibrionia</taxon>
        <taxon>Desulfovibrionales</taxon>
        <taxon>Desulfovibrionaceae</taxon>
        <taxon>Halodesulfovibrio</taxon>
    </lineage>
</organism>
<gene>
    <name evidence="2" type="ORF">SP90_04050</name>
</gene>
<comment type="caution">
    <text evidence="2">The sequence shown here is derived from an EMBL/GenBank/DDBJ whole genome shotgun (WGS) entry which is preliminary data.</text>
</comment>
<feature type="domain" description="Ribosomal RNA methyltransferase FtsJ" evidence="1">
    <location>
        <begin position="147"/>
        <end position="234"/>
    </location>
</feature>
<dbReference type="AlphaFoldDB" id="A0A1B7XI20"/>